<reference evidence="1 2" key="1">
    <citation type="submission" date="2019-07" db="EMBL/GenBank/DDBJ databases">
        <title>Genomics analysis of Aphanomyces spp. identifies a new class of oomycete effector associated with host adaptation.</title>
        <authorList>
            <person name="Gaulin E."/>
        </authorList>
    </citation>
    <scope>NUCLEOTIDE SEQUENCE [LARGE SCALE GENOMIC DNA]</scope>
    <source>
        <strain evidence="1 2">ATCC 201684</strain>
    </source>
</reference>
<protein>
    <recommendedName>
        <fullName evidence="3">WRKY transcription factor 19</fullName>
    </recommendedName>
</protein>
<dbReference type="Proteomes" id="UP000481153">
    <property type="component" value="Unassembled WGS sequence"/>
</dbReference>
<evidence type="ECO:0008006" key="3">
    <source>
        <dbReference type="Google" id="ProtNLM"/>
    </source>
</evidence>
<comment type="caution">
    <text evidence="1">The sequence shown here is derived from an EMBL/GenBank/DDBJ whole genome shotgun (WGS) entry which is preliminary data.</text>
</comment>
<gene>
    <name evidence="1" type="ORF">Ae201684_005636</name>
</gene>
<dbReference type="VEuPathDB" id="FungiDB:AeMF1_012156"/>
<dbReference type="AlphaFoldDB" id="A0A6G0XE91"/>
<evidence type="ECO:0000313" key="2">
    <source>
        <dbReference type="Proteomes" id="UP000481153"/>
    </source>
</evidence>
<accession>A0A6G0XE91</accession>
<dbReference type="PANTHER" id="PTHR31827:SF1">
    <property type="entry name" value="EMB|CAB89363.1"/>
    <property type="match status" value="1"/>
</dbReference>
<evidence type="ECO:0000313" key="1">
    <source>
        <dbReference type="EMBL" id="KAF0738524.1"/>
    </source>
</evidence>
<dbReference type="PANTHER" id="PTHR31827">
    <property type="entry name" value="EMB|CAB89363.1"/>
    <property type="match status" value="1"/>
</dbReference>
<name>A0A6G0XE91_9STRA</name>
<keyword evidence="2" id="KW-1185">Reference proteome</keyword>
<dbReference type="EMBL" id="VJMJ01000073">
    <property type="protein sequence ID" value="KAF0738524.1"/>
    <property type="molecule type" value="Genomic_DNA"/>
</dbReference>
<organism evidence="1 2">
    <name type="scientific">Aphanomyces euteiches</name>
    <dbReference type="NCBI Taxonomy" id="100861"/>
    <lineage>
        <taxon>Eukaryota</taxon>
        <taxon>Sar</taxon>
        <taxon>Stramenopiles</taxon>
        <taxon>Oomycota</taxon>
        <taxon>Saprolegniomycetes</taxon>
        <taxon>Saprolegniales</taxon>
        <taxon>Verrucalvaceae</taxon>
        <taxon>Aphanomyces</taxon>
    </lineage>
</organism>
<sequence length="178" mass="19665">MTQCMFNGCTLQVQEGSTKCSAHRNRTKCDILNCPNQAYTRGVCVRHGAKRNCAVSQCQLNRRFGSYCSKHADATQKKQCETEGCKNQAHARGKCVRHGGGHLCKADGCHRHARLGGFCSRHSVYVTISRMQLGAPKAKPDHLDLAILQDLVSDVSATSTTWLSESESQQPVKLMWTL</sequence>
<proteinExistence type="predicted"/>